<name>A0ABU8BDM2_9BRAD</name>
<proteinExistence type="inferred from homology"/>
<protein>
    <submittedName>
        <fullName evidence="3">NAD(P)-dependent dehydrogenase (Short-subunit alcohol dehydrogenase family)</fullName>
    </submittedName>
</protein>
<evidence type="ECO:0000313" key="3">
    <source>
        <dbReference type="EMBL" id="MEH2556634.1"/>
    </source>
</evidence>
<gene>
    <name evidence="3" type="ORF">V1286_004163</name>
</gene>
<comment type="caution">
    <text evidence="3">The sequence shown here is derived from an EMBL/GenBank/DDBJ whole genome shotgun (WGS) entry which is preliminary data.</text>
</comment>
<dbReference type="InterPro" id="IPR002347">
    <property type="entry name" value="SDR_fam"/>
</dbReference>
<dbReference type="EMBL" id="JAZHRV010000001">
    <property type="protein sequence ID" value="MEH2556634.1"/>
    <property type="molecule type" value="Genomic_DNA"/>
</dbReference>
<keyword evidence="4" id="KW-1185">Reference proteome</keyword>
<dbReference type="SUPFAM" id="SSF51735">
    <property type="entry name" value="NAD(P)-binding Rossmann-fold domains"/>
    <property type="match status" value="1"/>
</dbReference>
<dbReference type="RefSeq" id="WP_334482077.1">
    <property type="nucleotide sequence ID" value="NZ_JAZHRV010000001.1"/>
</dbReference>
<accession>A0ABU8BDM2</accession>
<dbReference type="PRINTS" id="PR00080">
    <property type="entry name" value="SDRFAMILY"/>
</dbReference>
<dbReference type="InterPro" id="IPR036291">
    <property type="entry name" value="NAD(P)-bd_dom_sf"/>
</dbReference>
<evidence type="ECO:0000313" key="4">
    <source>
        <dbReference type="Proteomes" id="UP001364224"/>
    </source>
</evidence>
<dbReference type="PRINTS" id="PR00081">
    <property type="entry name" value="GDHRDH"/>
</dbReference>
<organism evidence="3 4">
    <name type="scientific">Bradyrhizobium algeriense</name>
    <dbReference type="NCBI Taxonomy" id="634784"/>
    <lineage>
        <taxon>Bacteria</taxon>
        <taxon>Pseudomonadati</taxon>
        <taxon>Pseudomonadota</taxon>
        <taxon>Alphaproteobacteria</taxon>
        <taxon>Hyphomicrobiales</taxon>
        <taxon>Nitrobacteraceae</taxon>
        <taxon>Bradyrhizobium</taxon>
    </lineage>
</organism>
<dbReference type="Proteomes" id="UP001364224">
    <property type="component" value="Unassembled WGS sequence"/>
</dbReference>
<sequence length="298" mass="31796">MVSAKANCKSNGNTHMQDLIGRTAFVTGAASGIGLGIATALSRAGVKVMLCDIEEEALATAVEKLKLTNADVDGVRADVSLKAELQAAADATVARYGRVHILVNNAGVGGGRGYGHWTDAGWNWVLGVNLMSVIWGIEIFGPLIEAHGEGGQIVSTASVSGLIAGPNPGYDVSKYGVVALSEGLRTVLAPRKIGVSVLCPGVIRTQIMNSRRNVPQRFAGKIGSPPPTEGPLAEFIKALQERINNGIDPLYVGELVREAIENDWPYIFTDTEHEPFIDKRFAAIKQGFDRIRGRTPRR</sequence>
<reference evidence="3 4" key="1">
    <citation type="submission" date="2024-02" db="EMBL/GenBank/DDBJ databases">
        <title>Adaptive strategies in a cosmopolitan and abundant soil bacterium.</title>
        <authorList>
            <person name="Carini P."/>
        </authorList>
    </citation>
    <scope>NUCLEOTIDE SEQUENCE [LARGE SCALE GENOMIC DNA]</scope>
    <source>
        <strain evidence="3 4">AZCC 1608</strain>
    </source>
</reference>
<dbReference type="Pfam" id="PF00106">
    <property type="entry name" value="adh_short"/>
    <property type="match status" value="1"/>
</dbReference>
<comment type="similarity">
    <text evidence="1 2">Belongs to the short-chain dehydrogenases/reductases (SDR) family.</text>
</comment>
<dbReference type="Gene3D" id="3.40.50.720">
    <property type="entry name" value="NAD(P)-binding Rossmann-like Domain"/>
    <property type="match status" value="1"/>
</dbReference>
<dbReference type="CDD" id="cd05233">
    <property type="entry name" value="SDR_c"/>
    <property type="match status" value="1"/>
</dbReference>
<evidence type="ECO:0000256" key="1">
    <source>
        <dbReference type="ARBA" id="ARBA00006484"/>
    </source>
</evidence>
<dbReference type="PANTHER" id="PTHR42760">
    <property type="entry name" value="SHORT-CHAIN DEHYDROGENASES/REDUCTASES FAMILY MEMBER"/>
    <property type="match status" value="1"/>
</dbReference>
<evidence type="ECO:0000256" key="2">
    <source>
        <dbReference type="RuleBase" id="RU000363"/>
    </source>
</evidence>